<reference evidence="3" key="1">
    <citation type="submission" date="2017-09" db="EMBL/GenBank/DDBJ databases">
        <title>Depth-based differentiation of microbial function through sediment-hosted aquifers and enrichment of novel symbionts in the deep terrestrial subsurface.</title>
        <authorList>
            <person name="Probst A.J."/>
            <person name="Ladd B."/>
            <person name="Jarett J.K."/>
            <person name="Geller-Mcgrath D.E."/>
            <person name="Sieber C.M.K."/>
            <person name="Emerson J.B."/>
            <person name="Anantharaman K."/>
            <person name="Thomas B.C."/>
            <person name="Malmstrom R."/>
            <person name="Stieglmeier M."/>
            <person name="Klingl A."/>
            <person name="Woyke T."/>
            <person name="Ryan C.M."/>
            <person name="Banfield J.F."/>
        </authorList>
    </citation>
    <scope>NUCLEOTIDE SEQUENCE [LARGE SCALE GENOMIC DNA]</scope>
</reference>
<evidence type="ECO:0000313" key="3">
    <source>
        <dbReference type="Proteomes" id="UP000231069"/>
    </source>
</evidence>
<keyword evidence="1" id="KW-0472">Membrane</keyword>
<keyword evidence="1" id="KW-0812">Transmembrane</keyword>
<dbReference type="EMBL" id="PFMK01000042">
    <property type="protein sequence ID" value="PIZ02876.1"/>
    <property type="molecule type" value="Genomic_DNA"/>
</dbReference>
<feature type="transmembrane region" description="Helical" evidence="1">
    <location>
        <begin position="173"/>
        <end position="191"/>
    </location>
</feature>
<feature type="transmembrane region" description="Helical" evidence="1">
    <location>
        <begin position="79"/>
        <end position="99"/>
    </location>
</feature>
<feature type="transmembrane region" description="Helical" evidence="1">
    <location>
        <begin position="56"/>
        <end position="73"/>
    </location>
</feature>
<proteinExistence type="predicted"/>
<sequence length="690" mass="81403">MVKKISEYFQSLKWLIFVLTLLFILFPVFWVRIGVVWLIILLFVNRSIRIDKKYSFLFQLIVFSFGFIFSPYWNALDSVFHKVVLLSLLFIFGLWWSYFSSEEIQLEKVNIKKRYLIILGLLIYLVNYLPLKTDIAWRGDEDFHINLILELTAHLKKMFEFYATHISMDSSKLGILIVVVVILLLFVYKTIRLNKRKFKLSKFLPFVYILIPTTALLLYPPSDISSSHIDILSIRNVLRYPYIEKWLNILFTFPDSYGDIGLYRVIPFLSTILISWFLFCKLKNKIQNDLLALIFSFATATVPLIYFYSSILYLEMPIIFLMIVCIFDLNFLISSDPKRLIRRYSWYLLLLLSFLKEAALIFLLVIVIVRLIYQYKKYYSSSHKFIILLSEIRVGVMILSPIIIYLTFRSLFSDVRPYGGQVKNIFEINYYRVIIQSILDQIGFLFILSVLGFLLLIYRKKYLFAAVISALIICYLWFFLADGSDYIGYSRWNLYLLPMILYTSVFLITSLKNKYILVLSIILLFSNLYLSPIKIDGVRLGNWGSPKIDMAEYTYPYNKAMNVISIDKKTQKVLLLGQYYPYNGLNYYQNKYNINLDILEYPFHQESVNYSFGNARFDKQTEVDLLKHFFTDFKERRLPGSNIYEVDTILYHSVNNINLNNKDTYGGKFVITDRVSNSLNSLYILKNTSN</sequence>
<feature type="transmembrane region" description="Helical" evidence="1">
    <location>
        <begin position="492"/>
        <end position="509"/>
    </location>
</feature>
<evidence type="ECO:0008006" key="4">
    <source>
        <dbReference type="Google" id="ProtNLM"/>
    </source>
</evidence>
<feature type="transmembrane region" description="Helical" evidence="1">
    <location>
        <begin position="290"/>
        <end position="308"/>
    </location>
</feature>
<accession>A0A2M7RRG0</accession>
<feature type="transmembrane region" description="Helical" evidence="1">
    <location>
        <begin position="515"/>
        <end position="533"/>
    </location>
</feature>
<dbReference type="AlphaFoldDB" id="A0A2M7RRG0"/>
<feature type="transmembrane region" description="Helical" evidence="1">
    <location>
        <begin position="203"/>
        <end position="220"/>
    </location>
</feature>
<evidence type="ECO:0000313" key="2">
    <source>
        <dbReference type="EMBL" id="PIZ02876.1"/>
    </source>
</evidence>
<feature type="transmembrane region" description="Helical" evidence="1">
    <location>
        <begin position="260"/>
        <end position="278"/>
    </location>
</feature>
<feature type="transmembrane region" description="Helical" evidence="1">
    <location>
        <begin position="429"/>
        <end position="456"/>
    </location>
</feature>
<feature type="transmembrane region" description="Helical" evidence="1">
    <location>
        <begin position="115"/>
        <end position="131"/>
    </location>
</feature>
<keyword evidence="1" id="KW-1133">Transmembrane helix</keyword>
<feature type="transmembrane region" description="Helical" evidence="1">
    <location>
        <begin position="14"/>
        <end position="44"/>
    </location>
</feature>
<gene>
    <name evidence="2" type="ORF">COY59_02335</name>
</gene>
<evidence type="ECO:0000256" key="1">
    <source>
        <dbReference type="SAM" id="Phobius"/>
    </source>
</evidence>
<feature type="transmembrane region" description="Helical" evidence="1">
    <location>
        <begin position="345"/>
        <end position="373"/>
    </location>
</feature>
<comment type="caution">
    <text evidence="2">The sequence shown here is derived from an EMBL/GenBank/DDBJ whole genome shotgun (WGS) entry which is preliminary data.</text>
</comment>
<feature type="transmembrane region" description="Helical" evidence="1">
    <location>
        <begin position="462"/>
        <end position="480"/>
    </location>
</feature>
<dbReference type="Proteomes" id="UP000231069">
    <property type="component" value="Unassembled WGS sequence"/>
</dbReference>
<protein>
    <recommendedName>
        <fullName evidence="4">Glycosyltransferase RgtA/B/C/D-like domain-containing protein</fullName>
    </recommendedName>
</protein>
<feature type="transmembrane region" description="Helical" evidence="1">
    <location>
        <begin position="385"/>
        <end position="408"/>
    </location>
</feature>
<organism evidence="2 3">
    <name type="scientific">Candidatus Gottesmanbacteria bacterium CG_4_10_14_0_8_um_filter_37_24</name>
    <dbReference type="NCBI Taxonomy" id="1974574"/>
    <lineage>
        <taxon>Bacteria</taxon>
        <taxon>Candidatus Gottesmaniibacteriota</taxon>
    </lineage>
</organism>
<name>A0A2M7RRG0_9BACT</name>